<dbReference type="GO" id="GO:1990904">
    <property type="term" value="C:ribonucleoprotein complex"/>
    <property type="evidence" value="ECO:0007669"/>
    <property type="project" value="UniProtKB-KW"/>
</dbReference>
<feature type="region of interest" description="Disordered" evidence="6">
    <location>
        <begin position="21"/>
        <end position="56"/>
    </location>
</feature>
<evidence type="ECO:0000256" key="2">
    <source>
        <dbReference type="ARBA" id="ARBA00022980"/>
    </source>
</evidence>
<protein>
    <recommendedName>
        <fullName evidence="5">50S ribosomal protein L20</fullName>
    </recommendedName>
</protein>
<dbReference type="EMBL" id="JALJOS010000004">
    <property type="protein sequence ID" value="KAK9840107.1"/>
    <property type="molecule type" value="Genomic_DNA"/>
</dbReference>
<organism evidence="7 8">
    <name type="scientific">Apatococcus lobatus</name>
    <dbReference type="NCBI Taxonomy" id="904363"/>
    <lineage>
        <taxon>Eukaryota</taxon>
        <taxon>Viridiplantae</taxon>
        <taxon>Chlorophyta</taxon>
        <taxon>core chlorophytes</taxon>
        <taxon>Trebouxiophyceae</taxon>
        <taxon>Chlorellales</taxon>
        <taxon>Chlorellaceae</taxon>
        <taxon>Apatococcus</taxon>
    </lineage>
</organism>
<dbReference type="GO" id="GO:0003735">
    <property type="term" value="F:structural constituent of ribosome"/>
    <property type="evidence" value="ECO:0007669"/>
    <property type="project" value="InterPro"/>
</dbReference>
<proteinExistence type="inferred from homology"/>
<evidence type="ECO:0000256" key="5">
    <source>
        <dbReference type="RuleBase" id="RU004311"/>
    </source>
</evidence>
<evidence type="ECO:0000256" key="1">
    <source>
        <dbReference type="ARBA" id="ARBA00007698"/>
    </source>
</evidence>
<dbReference type="AlphaFoldDB" id="A0AAW1S3A6"/>
<dbReference type="PANTHER" id="PTHR10986">
    <property type="entry name" value="39S RIBOSOMAL PROTEIN L20"/>
    <property type="match status" value="1"/>
</dbReference>
<dbReference type="InterPro" id="IPR005813">
    <property type="entry name" value="Ribosomal_bL20"/>
</dbReference>
<dbReference type="CDD" id="cd07026">
    <property type="entry name" value="Ribosomal_L20"/>
    <property type="match status" value="1"/>
</dbReference>
<dbReference type="PRINTS" id="PR00062">
    <property type="entry name" value="RIBOSOMALL20"/>
</dbReference>
<comment type="caution">
    <text evidence="7">The sequence shown here is derived from an EMBL/GenBank/DDBJ whole genome shotgun (WGS) entry which is preliminary data.</text>
</comment>
<evidence type="ECO:0000313" key="7">
    <source>
        <dbReference type="EMBL" id="KAK9840107.1"/>
    </source>
</evidence>
<feature type="compositionally biased region" description="Polar residues" evidence="6">
    <location>
        <begin position="26"/>
        <end position="37"/>
    </location>
</feature>
<accession>A0AAW1S3A6</accession>
<keyword evidence="5" id="KW-0694">RNA-binding</keyword>
<gene>
    <name evidence="7" type="ORF">WJX74_003417</name>
</gene>
<evidence type="ECO:0000256" key="4">
    <source>
        <dbReference type="RuleBase" id="RU000561"/>
    </source>
</evidence>
<dbReference type="InterPro" id="IPR035566">
    <property type="entry name" value="Ribosomal_protein_bL20_C"/>
</dbReference>
<comment type="function">
    <text evidence="5">Binds directly to 23S ribosomal RNA and is necessary for the in vitro assembly process of the 50S ribosomal subunit. It is not involved in the protein synthesizing functions of that subunit.</text>
</comment>
<dbReference type="Pfam" id="PF00453">
    <property type="entry name" value="Ribosomal_L20"/>
    <property type="match status" value="1"/>
</dbReference>
<keyword evidence="8" id="KW-1185">Reference proteome</keyword>
<feature type="compositionally biased region" description="Basic and acidic residues" evidence="6">
    <location>
        <begin position="39"/>
        <end position="49"/>
    </location>
</feature>
<comment type="similarity">
    <text evidence="1 4">Belongs to the bacterial ribosomal protein bL20 family.</text>
</comment>
<name>A0AAW1S3A6_9CHLO</name>
<dbReference type="GO" id="GO:0005840">
    <property type="term" value="C:ribosome"/>
    <property type="evidence" value="ECO:0007669"/>
    <property type="project" value="UniProtKB-KW"/>
</dbReference>
<dbReference type="FunFam" id="1.10.1900.20:FF:000001">
    <property type="entry name" value="50S ribosomal protein L20"/>
    <property type="match status" value="1"/>
</dbReference>
<sequence length="119" mass="13033">MTGVSCLPALLLQQAISGLGSKRTVKSTPSAAHQGSQERLGHECTGTRDRKQKKRDMRSLWIQQINAGAKEHGVPYSKFMNGLASDNISLNRKVLAELAANEPLSFQALVQQVKFMRGL</sequence>
<dbReference type="GO" id="GO:0006412">
    <property type="term" value="P:translation"/>
    <property type="evidence" value="ECO:0007669"/>
    <property type="project" value="InterPro"/>
</dbReference>
<keyword evidence="3 4" id="KW-0687">Ribonucleoprotein</keyword>
<dbReference type="Gene3D" id="1.10.1900.20">
    <property type="entry name" value="Ribosomal protein L20"/>
    <property type="match status" value="1"/>
</dbReference>
<keyword evidence="2 4" id="KW-0689">Ribosomal protein</keyword>
<dbReference type="Proteomes" id="UP001438707">
    <property type="component" value="Unassembled WGS sequence"/>
</dbReference>
<evidence type="ECO:0000313" key="8">
    <source>
        <dbReference type="Proteomes" id="UP001438707"/>
    </source>
</evidence>
<evidence type="ECO:0000256" key="6">
    <source>
        <dbReference type="SAM" id="MobiDB-lite"/>
    </source>
</evidence>
<dbReference type="GO" id="GO:0019843">
    <property type="term" value="F:rRNA binding"/>
    <property type="evidence" value="ECO:0007669"/>
    <property type="project" value="UniProtKB-KW"/>
</dbReference>
<evidence type="ECO:0000256" key="3">
    <source>
        <dbReference type="ARBA" id="ARBA00023274"/>
    </source>
</evidence>
<keyword evidence="5" id="KW-0699">rRNA-binding</keyword>
<dbReference type="SUPFAM" id="SSF74731">
    <property type="entry name" value="Ribosomal protein L20"/>
    <property type="match status" value="1"/>
</dbReference>
<reference evidence="7 8" key="1">
    <citation type="journal article" date="2024" name="Nat. Commun.">
        <title>Phylogenomics reveals the evolutionary origins of lichenization in chlorophyte algae.</title>
        <authorList>
            <person name="Puginier C."/>
            <person name="Libourel C."/>
            <person name="Otte J."/>
            <person name="Skaloud P."/>
            <person name="Haon M."/>
            <person name="Grisel S."/>
            <person name="Petersen M."/>
            <person name="Berrin J.G."/>
            <person name="Delaux P.M."/>
            <person name="Dal Grande F."/>
            <person name="Keller J."/>
        </authorList>
    </citation>
    <scope>NUCLEOTIDE SEQUENCE [LARGE SCALE GENOMIC DNA]</scope>
    <source>
        <strain evidence="7 8">SAG 2145</strain>
    </source>
</reference>
<dbReference type="NCBIfam" id="TIGR01032">
    <property type="entry name" value="rplT_bact"/>
    <property type="match status" value="1"/>
</dbReference>